<comment type="caution">
    <text evidence="1">The sequence shown here is derived from an EMBL/GenBank/DDBJ whole genome shotgun (WGS) entry which is preliminary data.</text>
</comment>
<accession>A0ABP7AYK0</accession>
<organism evidence="1 2">
    <name type="scientific">Microlunatus ginsengisoli</name>
    <dbReference type="NCBI Taxonomy" id="363863"/>
    <lineage>
        <taxon>Bacteria</taxon>
        <taxon>Bacillati</taxon>
        <taxon>Actinomycetota</taxon>
        <taxon>Actinomycetes</taxon>
        <taxon>Propionibacteriales</taxon>
        <taxon>Propionibacteriaceae</taxon>
        <taxon>Microlunatus</taxon>
    </lineage>
</organism>
<evidence type="ECO:0000313" key="2">
    <source>
        <dbReference type="Proteomes" id="UP001501490"/>
    </source>
</evidence>
<name>A0ABP7AYK0_9ACTN</name>
<sequence length="224" mass="23311">MRPLTVTGDQRSEELAGTLQRGLTRVTTEVQRAQGVGTGMGCVNGPLETLTSGALRGGYTVNDYLSGGLSWSGVSSPGSAGPDGRGYKVQLYATYSQASSLGVSQTMTHGGSNQAFLDGTAAYLGRAAGSVTNGSTYSEPVLNAGDPYAVTGWNLQYGSKSGGALPSLVSFADVPRAGPGEKGYIDFRTGFHSRGGPCMQDSVYRTWRWTIDFTPGKNVNTVTA</sequence>
<evidence type="ECO:0000313" key="1">
    <source>
        <dbReference type="EMBL" id="GAA3643647.1"/>
    </source>
</evidence>
<dbReference type="RefSeq" id="WP_344810119.1">
    <property type="nucleotide sequence ID" value="NZ_BAABAB010000056.1"/>
</dbReference>
<dbReference type="EMBL" id="BAABAB010000056">
    <property type="protein sequence ID" value="GAA3643647.1"/>
    <property type="molecule type" value="Genomic_DNA"/>
</dbReference>
<keyword evidence="2" id="KW-1185">Reference proteome</keyword>
<dbReference type="Proteomes" id="UP001501490">
    <property type="component" value="Unassembled WGS sequence"/>
</dbReference>
<proteinExistence type="predicted"/>
<gene>
    <name evidence="1" type="ORF">GCM10022236_52890</name>
</gene>
<reference evidence="2" key="1">
    <citation type="journal article" date="2019" name="Int. J. Syst. Evol. Microbiol.">
        <title>The Global Catalogue of Microorganisms (GCM) 10K type strain sequencing project: providing services to taxonomists for standard genome sequencing and annotation.</title>
        <authorList>
            <consortium name="The Broad Institute Genomics Platform"/>
            <consortium name="The Broad Institute Genome Sequencing Center for Infectious Disease"/>
            <person name="Wu L."/>
            <person name="Ma J."/>
        </authorList>
    </citation>
    <scope>NUCLEOTIDE SEQUENCE [LARGE SCALE GENOMIC DNA]</scope>
    <source>
        <strain evidence="2">JCM 16929</strain>
    </source>
</reference>
<protein>
    <submittedName>
        <fullName evidence="1">Uncharacterized protein</fullName>
    </submittedName>
</protein>